<dbReference type="PIRSF" id="PIRSF009320">
    <property type="entry name" value="Nuc_binding_HP_1000"/>
    <property type="match status" value="1"/>
</dbReference>
<name>A0A512E1L1_9PROT</name>
<dbReference type="InterPro" id="IPR027417">
    <property type="entry name" value="P-loop_NTPase"/>
</dbReference>
<dbReference type="PANTHER" id="PTHR13696:SF96">
    <property type="entry name" value="COBQ_COBB_MIND_PARA NUCLEOTIDE BINDING DOMAIN-CONTAINING PROTEIN"/>
    <property type="match status" value="1"/>
</dbReference>
<keyword evidence="2" id="KW-1185">Reference proteome</keyword>
<dbReference type="AlphaFoldDB" id="A0A512E1L1"/>
<proteinExistence type="predicted"/>
<dbReference type="OrthoDB" id="113462at2"/>
<dbReference type="EMBL" id="BJYZ01000046">
    <property type="protein sequence ID" value="GEO42613.1"/>
    <property type="molecule type" value="Genomic_DNA"/>
</dbReference>
<reference evidence="1 2" key="1">
    <citation type="submission" date="2019-07" db="EMBL/GenBank/DDBJ databases">
        <title>Whole genome shotgun sequence of Skermanella aerolata NBRC 106429.</title>
        <authorList>
            <person name="Hosoyama A."/>
            <person name="Uohara A."/>
            <person name="Ohji S."/>
            <person name="Ichikawa N."/>
        </authorList>
    </citation>
    <scope>NUCLEOTIDE SEQUENCE [LARGE SCALE GENOMIC DNA]</scope>
    <source>
        <strain evidence="1 2">NBRC 106429</strain>
    </source>
</reference>
<sequence length="231" mass="24927">MPTIVFASPKGGAGKSTSAVILGSELAQQGTTVTIIDADPNKPVTQWAKRPGKPEKLTIESDVTEDTVIEVIEQAEQQTAFVIVDLEGTASLMVAYAMSRADLVIIPTQGSQLDAAEAVKAIRLVKSQEKAFKRTIPAIILFTRTSAAIRPRTQKSIESQFVDAGIAVFQTQMLEREAFRSIFSFGGVLSDLDPRQVSNIKGAVANARDFMAEVISQFEKKSKPSKKAEVA</sequence>
<dbReference type="SUPFAM" id="SSF52540">
    <property type="entry name" value="P-loop containing nucleoside triphosphate hydrolases"/>
    <property type="match status" value="1"/>
</dbReference>
<dbReference type="Gene3D" id="3.40.50.300">
    <property type="entry name" value="P-loop containing nucleotide triphosphate hydrolases"/>
    <property type="match status" value="1"/>
</dbReference>
<gene>
    <name evidence="1" type="ORF">SAE02_67610</name>
</gene>
<dbReference type="Pfam" id="PF07015">
    <property type="entry name" value="VirC1"/>
    <property type="match status" value="1"/>
</dbReference>
<comment type="caution">
    <text evidence="1">The sequence shown here is derived from an EMBL/GenBank/DDBJ whole genome shotgun (WGS) entry which is preliminary data.</text>
</comment>
<dbReference type="InterPro" id="IPR009744">
    <property type="entry name" value="VirC1"/>
</dbReference>
<accession>A0A512E1L1</accession>
<dbReference type="InterPro" id="IPR050678">
    <property type="entry name" value="DNA_Partitioning_ATPase"/>
</dbReference>
<protein>
    <submittedName>
        <fullName evidence="1">Chromosome partitioning protein ParA</fullName>
    </submittedName>
</protein>
<dbReference type="RefSeq" id="WP_147041145.1">
    <property type="nucleotide sequence ID" value="NZ_BJYZ01000046.1"/>
</dbReference>
<evidence type="ECO:0000313" key="1">
    <source>
        <dbReference type="EMBL" id="GEO42613.1"/>
    </source>
</evidence>
<dbReference type="Proteomes" id="UP000321523">
    <property type="component" value="Unassembled WGS sequence"/>
</dbReference>
<dbReference type="PANTHER" id="PTHR13696">
    <property type="entry name" value="P-LOOP CONTAINING NUCLEOSIDE TRIPHOSPHATE HYDROLASE"/>
    <property type="match status" value="1"/>
</dbReference>
<evidence type="ECO:0000313" key="2">
    <source>
        <dbReference type="Proteomes" id="UP000321523"/>
    </source>
</evidence>
<dbReference type="CDD" id="cd02042">
    <property type="entry name" value="ParAB_family"/>
    <property type="match status" value="1"/>
</dbReference>
<organism evidence="1 2">
    <name type="scientific">Skermanella aerolata</name>
    <dbReference type="NCBI Taxonomy" id="393310"/>
    <lineage>
        <taxon>Bacteria</taxon>
        <taxon>Pseudomonadati</taxon>
        <taxon>Pseudomonadota</taxon>
        <taxon>Alphaproteobacteria</taxon>
        <taxon>Rhodospirillales</taxon>
        <taxon>Azospirillaceae</taxon>
        <taxon>Skermanella</taxon>
    </lineage>
</organism>